<comment type="similarity">
    <text evidence="5">Belongs to the CbiD family.</text>
</comment>
<proteinExistence type="inferred from homology"/>
<gene>
    <name evidence="5" type="primary">cbiD</name>
    <name evidence="6" type="ORF">SAMN02746098_02631</name>
</gene>
<evidence type="ECO:0000313" key="6">
    <source>
        <dbReference type="EMBL" id="SHI13993.1"/>
    </source>
</evidence>
<comment type="pathway">
    <text evidence="5">Cofactor biosynthesis; adenosylcobalamin biosynthesis; cob(II)yrinate a,c-diamide from sirohydrochlorin (anaerobic route): step 6/10.</text>
</comment>
<evidence type="ECO:0000256" key="1">
    <source>
        <dbReference type="ARBA" id="ARBA00022573"/>
    </source>
</evidence>
<reference evidence="7" key="1">
    <citation type="submission" date="2016-11" db="EMBL/GenBank/DDBJ databases">
        <authorList>
            <person name="Varghese N."/>
            <person name="Submissions S."/>
        </authorList>
    </citation>
    <scope>NUCLEOTIDE SEQUENCE [LARGE SCALE GENOMIC DNA]</scope>
    <source>
        <strain evidence="7">DSM 15449</strain>
    </source>
</reference>
<evidence type="ECO:0000256" key="3">
    <source>
        <dbReference type="ARBA" id="ARBA00022679"/>
    </source>
</evidence>
<comment type="catalytic activity">
    <reaction evidence="5">
        <text>Co-precorrin-5B + S-adenosyl-L-methionine = Co-precorrin-6A + S-adenosyl-L-homocysteine</text>
        <dbReference type="Rhea" id="RHEA:26285"/>
        <dbReference type="ChEBI" id="CHEBI:57856"/>
        <dbReference type="ChEBI" id="CHEBI:59789"/>
        <dbReference type="ChEBI" id="CHEBI:60063"/>
        <dbReference type="ChEBI" id="CHEBI:60064"/>
        <dbReference type="EC" id="2.1.1.195"/>
    </reaction>
</comment>
<dbReference type="UniPathway" id="UPA00148">
    <property type="reaction ID" value="UER00227"/>
</dbReference>
<keyword evidence="7" id="KW-1185">Reference proteome</keyword>
<dbReference type="RefSeq" id="WP_073030180.1">
    <property type="nucleotide sequence ID" value="NZ_FQXJ01000008.1"/>
</dbReference>
<dbReference type="STRING" id="1121420.SAMN02746098_02631"/>
<dbReference type="NCBIfam" id="TIGR00312">
    <property type="entry name" value="cbiD"/>
    <property type="match status" value="1"/>
</dbReference>
<dbReference type="Proteomes" id="UP000183954">
    <property type="component" value="Unassembled WGS sequence"/>
</dbReference>
<dbReference type="GO" id="GO:0043780">
    <property type="term" value="F:cobalt-precorrin-5B C1-methyltransferase activity"/>
    <property type="evidence" value="ECO:0007669"/>
    <property type="project" value="RHEA"/>
</dbReference>
<protein>
    <recommendedName>
        <fullName evidence="5">Cobalt-precorrin-5B C(1)-methyltransferase</fullName>
        <ecNumber evidence="5">2.1.1.195</ecNumber>
    </recommendedName>
    <alternativeName>
        <fullName evidence="5">Cobalt-precorrin-6A synthase</fullName>
    </alternativeName>
</protein>
<dbReference type="GO" id="GO:0032259">
    <property type="term" value="P:methylation"/>
    <property type="evidence" value="ECO:0007669"/>
    <property type="project" value="UniProtKB-KW"/>
</dbReference>
<dbReference type="EMBL" id="FQXJ01000008">
    <property type="protein sequence ID" value="SHI13993.1"/>
    <property type="molecule type" value="Genomic_DNA"/>
</dbReference>
<dbReference type="Pfam" id="PF01888">
    <property type="entry name" value="CbiD"/>
    <property type="match status" value="1"/>
</dbReference>
<dbReference type="PANTHER" id="PTHR35863:SF1">
    <property type="entry name" value="COBALT-PRECORRIN-5B C(1)-METHYLTRANSFERASE"/>
    <property type="match status" value="1"/>
</dbReference>
<accession>A0A1M5YQZ4</accession>
<evidence type="ECO:0000256" key="2">
    <source>
        <dbReference type="ARBA" id="ARBA00022603"/>
    </source>
</evidence>
<sequence length="375" mass="40616">MARDKDRHTWREGYTTGSCAAGAAKAACQLLKGNSLAEQAEIPLPNSARLMMPIHSGESGYPQAWASILKDGGDDADITHGLEIRAMARFISHQGEVHIRGGKGVGTVTKKGLAISVGESAINPVPRRMIREAVREVFPAEEIEIIIEVPAGEDTALRTLNPRLGVMGGISILGTSGIVRPMSEEAFKTSILPELDQAVAYGHKTIVLTPGHYGYRVATERFKVPPEAVIQMSNFVGYMLEEAAYRGIEQVILLGHIGKLIKVSGGIFHTHNRVADARMEVLLAHAALAGLSIDTLKHLAEFPTTEGATAELLLLGEQELLHHLAHLASERAQAFTFGRLSIGTIMTLLDGKPISWDIQAFKIVEEQGWTWSIES</sequence>
<name>A0A1M5YQZ4_9FIRM</name>
<dbReference type="PANTHER" id="PTHR35863">
    <property type="entry name" value="COBALT-PRECORRIN-5B C(1)-METHYLTRANSFERASE"/>
    <property type="match status" value="1"/>
</dbReference>
<dbReference type="EC" id="2.1.1.195" evidence="5"/>
<keyword evidence="2 5" id="KW-0489">Methyltransferase</keyword>
<dbReference type="Gene3D" id="3.30.2110.10">
    <property type="entry name" value="CbiD-like"/>
    <property type="match status" value="1"/>
</dbReference>
<dbReference type="OrthoDB" id="6439987at2"/>
<dbReference type="InterPro" id="IPR036074">
    <property type="entry name" value="CbiD_sf"/>
</dbReference>
<dbReference type="AlphaFoldDB" id="A0A1M5YQZ4"/>
<comment type="function">
    <text evidence="5">Catalyzes the methylation of C-1 in cobalt-precorrin-5B to form cobalt-precorrin-6A.</text>
</comment>
<dbReference type="PIRSF" id="PIRSF026782">
    <property type="entry name" value="CbiD"/>
    <property type="match status" value="1"/>
</dbReference>
<evidence type="ECO:0000256" key="5">
    <source>
        <dbReference type="HAMAP-Rule" id="MF_00787"/>
    </source>
</evidence>
<keyword evidence="1 5" id="KW-0169">Cobalamin biosynthesis</keyword>
<evidence type="ECO:0000313" key="7">
    <source>
        <dbReference type="Proteomes" id="UP000183954"/>
    </source>
</evidence>
<dbReference type="HAMAP" id="MF_00787">
    <property type="entry name" value="CbiD"/>
    <property type="match status" value="1"/>
</dbReference>
<organism evidence="6 7">
    <name type="scientific">Desulfosporosinus lacus DSM 15449</name>
    <dbReference type="NCBI Taxonomy" id="1121420"/>
    <lineage>
        <taxon>Bacteria</taxon>
        <taxon>Bacillati</taxon>
        <taxon>Bacillota</taxon>
        <taxon>Clostridia</taxon>
        <taxon>Eubacteriales</taxon>
        <taxon>Desulfitobacteriaceae</taxon>
        <taxon>Desulfosporosinus</taxon>
    </lineage>
</organism>
<keyword evidence="4 5" id="KW-0949">S-adenosyl-L-methionine</keyword>
<keyword evidence="3 5" id="KW-0808">Transferase</keyword>
<dbReference type="GO" id="GO:0019251">
    <property type="term" value="P:anaerobic cobalamin biosynthetic process"/>
    <property type="evidence" value="ECO:0007669"/>
    <property type="project" value="UniProtKB-UniRule"/>
</dbReference>
<dbReference type="SUPFAM" id="SSF111342">
    <property type="entry name" value="CbiD-like"/>
    <property type="match status" value="1"/>
</dbReference>
<dbReference type="InterPro" id="IPR002748">
    <property type="entry name" value="CbiD"/>
</dbReference>
<evidence type="ECO:0000256" key="4">
    <source>
        <dbReference type="ARBA" id="ARBA00022691"/>
    </source>
</evidence>